<dbReference type="SUPFAM" id="SSF46966">
    <property type="entry name" value="Spectrin repeat"/>
    <property type="match status" value="1"/>
</dbReference>
<keyword evidence="2" id="KW-0131">Cell cycle</keyword>
<evidence type="ECO:0000313" key="2">
    <source>
        <dbReference type="EMBL" id="MBB6061939.1"/>
    </source>
</evidence>
<gene>
    <name evidence="2" type="ORF">HNP65_000361</name>
</gene>
<proteinExistence type="predicted"/>
<dbReference type="GO" id="GO:0051301">
    <property type="term" value="P:cell division"/>
    <property type="evidence" value="ECO:0007669"/>
    <property type="project" value="UniProtKB-KW"/>
</dbReference>
<dbReference type="Gene3D" id="1.20.5.340">
    <property type="match status" value="1"/>
</dbReference>
<organism evidence="2 3">
    <name type="scientific">Thermosipho japonicus</name>
    <dbReference type="NCBI Taxonomy" id="90323"/>
    <lineage>
        <taxon>Bacteria</taxon>
        <taxon>Thermotogati</taxon>
        <taxon>Thermotogota</taxon>
        <taxon>Thermotogae</taxon>
        <taxon>Thermotogales</taxon>
        <taxon>Fervidobacteriaceae</taxon>
        <taxon>Thermosipho</taxon>
    </lineage>
</organism>
<evidence type="ECO:0000256" key="1">
    <source>
        <dbReference type="SAM" id="Coils"/>
    </source>
</evidence>
<dbReference type="RefSeq" id="WP_004102043.1">
    <property type="nucleotide sequence ID" value="NZ_JACHEX010000001.1"/>
</dbReference>
<protein>
    <submittedName>
        <fullName evidence="2">Cell division protein ZapB</fullName>
    </submittedName>
</protein>
<keyword evidence="3" id="KW-1185">Reference proteome</keyword>
<feature type="coiled-coil region" evidence="1">
    <location>
        <begin position="5"/>
        <end position="60"/>
    </location>
</feature>
<accession>A0A841GQM9</accession>
<sequence length="81" mass="9654">MEEKIKELEQAFEDLINKYQELQKENKELWKELNAAIERANQLEQENRTLKEEINGTFDKLLGKLKNLMESSTEINDQEKV</sequence>
<reference evidence="2 3" key="1">
    <citation type="submission" date="2020-08" db="EMBL/GenBank/DDBJ databases">
        <title>Genomic Encyclopedia of Type Strains, Phase IV (KMG-IV): sequencing the most valuable type-strain genomes for metagenomic binning, comparative biology and taxonomic classification.</title>
        <authorList>
            <person name="Goeker M."/>
        </authorList>
    </citation>
    <scope>NUCLEOTIDE SEQUENCE [LARGE SCALE GENOMIC DNA]</scope>
    <source>
        <strain evidence="2 3">DSM 13481</strain>
    </source>
</reference>
<dbReference type="AlphaFoldDB" id="A0A841GQM9"/>
<comment type="caution">
    <text evidence="2">The sequence shown here is derived from an EMBL/GenBank/DDBJ whole genome shotgun (WGS) entry which is preliminary data.</text>
</comment>
<dbReference type="Proteomes" id="UP000555828">
    <property type="component" value="Unassembled WGS sequence"/>
</dbReference>
<name>A0A841GQM9_9BACT</name>
<dbReference type="EMBL" id="JACHEX010000001">
    <property type="protein sequence ID" value="MBB6061939.1"/>
    <property type="molecule type" value="Genomic_DNA"/>
</dbReference>
<keyword evidence="1" id="KW-0175">Coiled coil</keyword>
<evidence type="ECO:0000313" key="3">
    <source>
        <dbReference type="Proteomes" id="UP000555828"/>
    </source>
</evidence>
<keyword evidence="2" id="KW-0132">Cell division</keyword>